<evidence type="ECO:0008006" key="5">
    <source>
        <dbReference type="Google" id="ProtNLM"/>
    </source>
</evidence>
<comment type="caution">
    <text evidence="3">The sequence shown here is derived from an EMBL/GenBank/DDBJ whole genome shotgun (WGS) entry which is preliminary data.</text>
</comment>
<dbReference type="AlphaFoldDB" id="A0A445CAI3"/>
<dbReference type="InterPro" id="IPR002885">
    <property type="entry name" value="PPR_rpt"/>
</dbReference>
<name>A0A445CAI3_ARAHY</name>
<gene>
    <name evidence="3" type="ORF">Ahy_A07g033941</name>
</gene>
<dbReference type="PROSITE" id="PS51375">
    <property type="entry name" value="PPR"/>
    <property type="match status" value="3"/>
</dbReference>
<feature type="repeat" description="PPR" evidence="2">
    <location>
        <begin position="148"/>
        <end position="182"/>
    </location>
</feature>
<dbReference type="Pfam" id="PF13041">
    <property type="entry name" value="PPR_2"/>
    <property type="match status" value="2"/>
</dbReference>
<dbReference type="EMBL" id="SDMP01000007">
    <property type="protein sequence ID" value="RYR47955.1"/>
    <property type="molecule type" value="Genomic_DNA"/>
</dbReference>
<organism evidence="3 4">
    <name type="scientific">Arachis hypogaea</name>
    <name type="common">Peanut</name>
    <dbReference type="NCBI Taxonomy" id="3818"/>
    <lineage>
        <taxon>Eukaryota</taxon>
        <taxon>Viridiplantae</taxon>
        <taxon>Streptophyta</taxon>
        <taxon>Embryophyta</taxon>
        <taxon>Tracheophyta</taxon>
        <taxon>Spermatophyta</taxon>
        <taxon>Magnoliopsida</taxon>
        <taxon>eudicotyledons</taxon>
        <taxon>Gunneridae</taxon>
        <taxon>Pentapetalae</taxon>
        <taxon>rosids</taxon>
        <taxon>fabids</taxon>
        <taxon>Fabales</taxon>
        <taxon>Fabaceae</taxon>
        <taxon>Papilionoideae</taxon>
        <taxon>50 kb inversion clade</taxon>
        <taxon>dalbergioids sensu lato</taxon>
        <taxon>Dalbergieae</taxon>
        <taxon>Pterocarpus clade</taxon>
        <taxon>Arachis</taxon>
    </lineage>
</organism>
<accession>A0A445CAI3</accession>
<keyword evidence="4" id="KW-1185">Reference proteome</keyword>
<dbReference type="GO" id="GO:0003723">
    <property type="term" value="F:RNA binding"/>
    <property type="evidence" value="ECO:0007669"/>
    <property type="project" value="InterPro"/>
</dbReference>
<evidence type="ECO:0000256" key="1">
    <source>
        <dbReference type="ARBA" id="ARBA00022737"/>
    </source>
</evidence>
<evidence type="ECO:0000313" key="4">
    <source>
        <dbReference type="Proteomes" id="UP000289738"/>
    </source>
</evidence>
<proteinExistence type="predicted"/>
<feature type="repeat" description="PPR" evidence="2">
    <location>
        <begin position="342"/>
        <end position="376"/>
    </location>
</feature>
<feature type="repeat" description="PPR" evidence="2">
    <location>
        <begin position="249"/>
        <end position="283"/>
    </location>
</feature>
<dbReference type="NCBIfam" id="TIGR00756">
    <property type="entry name" value="PPR"/>
    <property type="match status" value="4"/>
</dbReference>
<dbReference type="Pfam" id="PF01535">
    <property type="entry name" value="PPR"/>
    <property type="match status" value="4"/>
</dbReference>
<evidence type="ECO:0000313" key="3">
    <source>
        <dbReference type="EMBL" id="RYR47955.1"/>
    </source>
</evidence>
<sequence>MAEIELKHCLLHGLNSFNHLKTAHCRLLCLNIDHDNYLFNIILQYSFFFHNTPYAKRIFSQSKIPKIYLFNTMIRGTVSSDSFDDAVLFYNSMRSAGACARLAEFPFGVKLNSLVKMGFDCDVFVKTSLFCLYSKCGYVKDARKVFNNVVSWTAIICGYIGCGLHEKAVGLFRELLEVGVKLNNFTLVQILYSCSQLGDLASGEWFDNYITESGFHRNVFVLTSSVHMYAKCGSMEKALQVFYGMVERDIVCWSAMIQGYESNRLPKEAFDLFFEMQMENLRPNCYAMVGVLSACARLGALELGNWALGLMDVDDIALIDFYAKCGSITSAVDIFRMMKGKDRVVFNAVISELAMNGYVWATFGVFGQMEKYGIQPDGNNFVG</sequence>
<dbReference type="InterPro" id="IPR046960">
    <property type="entry name" value="PPR_At4g14850-like_plant"/>
</dbReference>
<dbReference type="FunFam" id="1.25.40.10:FF:000344">
    <property type="entry name" value="Pentatricopeptide repeat-containing protein"/>
    <property type="match status" value="1"/>
</dbReference>
<dbReference type="Gene3D" id="1.25.40.10">
    <property type="entry name" value="Tetratricopeptide repeat domain"/>
    <property type="match status" value="3"/>
</dbReference>
<keyword evidence="1" id="KW-0677">Repeat</keyword>
<reference evidence="3 4" key="1">
    <citation type="submission" date="2019-01" db="EMBL/GenBank/DDBJ databases">
        <title>Sequencing of cultivated peanut Arachis hypogaea provides insights into genome evolution and oil improvement.</title>
        <authorList>
            <person name="Chen X."/>
        </authorList>
    </citation>
    <scope>NUCLEOTIDE SEQUENCE [LARGE SCALE GENOMIC DNA]</scope>
    <source>
        <strain evidence="4">cv. Fuhuasheng</strain>
        <tissue evidence="3">Leaves</tissue>
    </source>
</reference>
<evidence type="ECO:0000256" key="2">
    <source>
        <dbReference type="PROSITE-ProRule" id="PRU00708"/>
    </source>
</evidence>
<protein>
    <recommendedName>
        <fullName evidence="5">Pentatricopeptide repeat-containing protein</fullName>
    </recommendedName>
</protein>
<dbReference type="PANTHER" id="PTHR47926">
    <property type="entry name" value="PENTATRICOPEPTIDE REPEAT-CONTAINING PROTEIN"/>
    <property type="match status" value="1"/>
</dbReference>
<dbReference type="InterPro" id="IPR011990">
    <property type="entry name" value="TPR-like_helical_dom_sf"/>
</dbReference>
<dbReference type="Proteomes" id="UP000289738">
    <property type="component" value="Chromosome A07"/>
</dbReference>
<dbReference type="GO" id="GO:0009451">
    <property type="term" value="P:RNA modification"/>
    <property type="evidence" value="ECO:0007669"/>
    <property type="project" value="InterPro"/>
</dbReference>